<comment type="caution">
    <text evidence="4">The sequence shown here is derived from an EMBL/GenBank/DDBJ whole genome shotgun (WGS) entry which is preliminary data.</text>
</comment>
<dbReference type="InterPro" id="IPR005822">
    <property type="entry name" value="Ribosomal_uL13"/>
</dbReference>
<gene>
    <name evidence="4" type="ORF">MONAX_5E037413</name>
</gene>
<dbReference type="GO" id="GO:0022625">
    <property type="term" value="C:cytosolic large ribosomal subunit"/>
    <property type="evidence" value="ECO:0007669"/>
    <property type="project" value="TreeGrafter"/>
</dbReference>
<evidence type="ECO:0000256" key="3">
    <source>
        <dbReference type="ARBA" id="ARBA00023274"/>
    </source>
</evidence>
<evidence type="ECO:0000256" key="1">
    <source>
        <dbReference type="ARBA" id="ARBA00006227"/>
    </source>
</evidence>
<proteinExistence type="inferred from homology"/>
<name>A0A5E4C4D4_MARMO</name>
<keyword evidence="3" id="KW-0687">Ribonucleoprotein</keyword>
<evidence type="ECO:0000313" key="5">
    <source>
        <dbReference type="Proteomes" id="UP000335636"/>
    </source>
</evidence>
<dbReference type="GO" id="GO:0017148">
    <property type="term" value="P:negative regulation of translation"/>
    <property type="evidence" value="ECO:0007669"/>
    <property type="project" value="TreeGrafter"/>
</dbReference>
<accession>A0A5E4C4D4</accession>
<keyword evidence="5" id="KW-1185">Reference proteome</keyword>
<comment type="similarity">
    <text evidence="1">Belongs to the universal ribosomal protein uL13 family.</text>
</comment>
<dbReference type="Gene3D" id="3.90.1180.10">
    <property type="entry name" value="Ribosomal protein L13"/>
    <property type="match status" value="1"/>
</dbReference>
<dbReference type="InterPro" id="IPR036899">
    <property type="entry name" value="Ribosomal_uL13_sf"/>
</dbReference>
<protein>
    <recommendedName>
        <fullName evidence="6">60S ribosomal protein L13a</fullName>
    </recommendedName>
</protein>
<dbReference type="GO" id="GO:0006412">
    <property type="term" value="P:translation"/>
    <property type="evidence" value="ECO:0007669"/>
    <property type="project" value="InterPro"/>
</dbReference>
<dbReference type="PANTHER" id="PTHR11545:SF3">
    <property type="entry name" value="LARGE RIBOSOMAL SUBUNIT PROTEIN UL13"/>
    <property type="match status" value="1"/>
</dbReference>
<dbReference type="AlphaFoldDB" id="A0A5E4C4D4"/>
<keyword evidence="2" id="KW-0689">Ribosomal protein</keyword>
<reference evidence="4" key="1">
    <citation type="submission" date="2019-04" db="EMBL/GenBank/DDBJ databases">
        <authorList>
            <person name="Alioto T."/>
            <person name="Alioto T."/>
        </authorList>
    </citation>
    <scope>NUCLEOTIDE SEQUENCE [LARGE SCALE GENOMIC DNA]</scope>
</reference>
<sequence>MAEGQVLVLDDRGLLLGRLVAIVVKQVLLNRQVVVVCHKGINISGNFYRNKLKYLPFLLKQTETNPFQDPSHFRGAPSLTSGLPPHFRQTGRGRCLTRQTEPLQAAVGVLEVFDGIPKACAYEQKELMVVPAASRLCV</sequence>
<evidence type="ECO:0000313" key="4">
    <source>
        <dbReference type="EMBL" id="VTJ76506.1"/>
    </source>
</evidence>
<dbReference type="Proteomes" id="UP000335636">
    <property type="component" value="Unassembled WGS sequence"/>
</dbReference>
<dbReference type="SUPFAM" id="SSF52161">
    <property type="entry name" value="Ribosomal protein L13"/>
    <property type="match status" value="1"/>
</dbReference>
<evidence type="ECO:0008006" key="6">
    <source>
        <dbReference type="Google" id="ProtNLM"/>
    </source>
</evidence>
<dbReference type="GO" id="GO:0003735">
    <property type="term" value="F:structural constituent of ribosome"/>
    <property type="evidence" value="ECO:0007669"/>
    <property type="project" value="InterPro"/>
</dbReference>
<dbReference type="GO" id="GO:0003729">
    <property type="term" value="F:mRNA binding"/>
    <property type="evidence" value="ECO:0007669"/>
    <property type="project" value="TreeGrafter"/>
</dbReference>
<dbReference type="EMBL" id="CABDUW010000897">
    <property type="protein sequence ID" value="VTJ76506.1"/>
    <property type="molecule type" value="Genomic_DNA"/>
</dbReference>
<organism evidence="4 5">
    <name type="scientific">Marmota monax</name>
    <name type="common">Woodchuck</name>
    <dbReference type="NCBI Taxonomy" id="9995"/>
    <lineage>
        <taxon>Eukaryota</taxon>
        <taxon>Metazoa</taxon>
        <taxon>Chordata</taxon>
        <taxon>Craniata</taxon>
        <taxon>Vertebrata</taxon>
        <taxon>Euteleostomi</taxon>
        <taxon>Mammalia</taxon>
        <taxon>Eutheria</taxon>
        <taxon>Euarchontoglires</taxon>
        <taxon>Glires</taxon>
        <taxon>Rodentia</taxon>
        <taxon>Sciuromorpha</taxon>
        <taxon>Sciuridae</taxon>
        <taxon>Xerinae</taxon>
        <taxon>Marmotini</taxon>
        <taxon>Marmota</taxon>
    </lineage>
</organism>
<evidence type="ECO:0000256" key="2">
    <source>
        <dbReference type="ARBA" id="ARBA00022980"/>
    </source>
</evidence>
<dbReference type="PANTHER" id="PTHR11545">
    <property type="entry name" value="RIBOSOMAL PROTEIN L13"/>
    <property type="match status" value="1"/>
</dbReference>